<comment type="caution">
    <text evidence="1">The sequence shown here is derived from an EMBL/GenBank/DDBJ whole genome shotgun (WGS) entry which is preliminary data.</text>
</comment>
<proteinExistence type="predicted"/>
<feature type="non-terminal residue" evidence="1">
    <location>
        <position position="1"/>
    </location>
</feature>
<evidence type="ECO:0000313" key="2">
    <source>
        <dbReference type="Proteomes" id="UP001432027"/>
    </source>
</evidence>
<gene>
    <name evidence="1" type="ORF">PENTCL1PPCAC_8057</name>
</gene>
<reference evidence="1" key="1">
    <citation type="submission" date="2023-10" db="EMBL/GenBank/DDBJ databases">
        <title>Genome assembly of Pristionchus species.</title>
        <authorList>
            <person name="Yoshida K."/>
            <person name="Sommer R.J."/>
        </authorList>
    </citation>
    <scope>NUCLEOTIDE SEQUENCE</scope>
    <source>
        <strain evidence="1">RS0144</strain>
    </source>
</reference>
<dbReference type="PANTHER" id="PTHR36936">
    <property type="entry name" value="PROTEIN CBG25168"/>
    <property type="match status" value="1"/>
</dbReference>
<protein>
    <recommendedName>
        <fullName evidence="3">C2H2-type domain-containing protein</fullName>
    </recommendedName>
</protein>
<dbReference type="EMBL" id="BTSX01000002">
    <property type="protein sequence ID" value="GMS85882.1"/>
    <property type="molecule type" value="Genomic_DNA"/>
</dbReference>
<dbReference type="PANTHER" id="PTHR36936:SF3">
    <property type="entry name" value="PROTEIN CBG26223"/>
    <property type="match status" value="1"/>
</dbReference>
<dbReference type="AlphaFoldDB" id="A0AAV5SSW8"/>
<dbReference type="Proteomes" id="UP001432027">
    <property type="component" value="Unassembled WGS sequence"/>
</dbReference>
<evidence type="ECO:0008006" key="3">
    <source>
        <dbReference type="Google" id="ProtNLM"/>
    </source>
</evidence>
<organism evidence="1 2">
    <name type="scientific">Pristionchus entomophagus</name>
    <dbReference type="NCBI Taxonomy" id="358040"/>
    <lineage>
        <taxon>Eukaryota</taxon>
        <taxon>Metazoa</taxon>
        <taxon>Ecdysozoa</taxon>
        <taxon>Nematoda</taxon>
        <taxon>Chromadorea</taxon>
        <taxon>Rhabditida</taxon>
        <taxon>Rhabditina</taxon>
        <taxon>Diplogasteromorpha</taxon>
        <taxon>Diplogasteroidea</taxon>
        <taxon>Neodiplogasteridae</taxon>
        <taxon>Pristionchus</taxon>
    </lineage>
</organism>
<evidence type="ECO:0000313" key="1">
    <source>
        <dbReference type="EMBL" id="GMS85882.1"/>
    </source>
</evidence>
<keyword evidence="2" id="KW-1185">Reference proteome</keyword>
<name>A0AAV5SSW8_9BILA</name>
<sequence>EDHAPVPLVGPLAILDRCDDPAKKLNEDARTALKANNFRKFHGCYRPKLLAITESVSRLMQVDYDLFDHPSPVICALCDVSIGSAVSLLRHVIMKDHNDKIKQVDTSIDKEAYSYWKKVIKSTFLYKPPAKVDVPAKLLKDVSFPIGPAHPLTLLSYTTSVQDPCENLEDALTKMREMLKFGLGESTKGERRAVRVFMHQHPTIPQLFDKAVYCEVCSRKKPIRKPTPFLTHITSQHHIDNACRNGGTASAKAVDFWLNVVRLAEQAVHPRL</sequence>
<accession>A0AAV5SSW8</accession>